<feature type="region of interest" description="Disordered" evidence="1">
    <location>
        <begin position="134"/>
        <end position="154"/>
    </location>
</feature>
<dbReference type="AlphaFoldDB" id="J4G7Y3"/>
<proteinExistence type="predicted"/>
<dbReference type="RefSeq" id="XP_012181961.1">
    <property type="nucleotide sequence ID" value="XM_012326571.1"/>
</dbReference>
<feature type="compositionally biased region" description="Polar residues" evidence="1">
    <location>
        <begin position="64"/>
        <end position="80"/>
    </location>
</feature>
<name>J4G7Y3_9APHY</name>
<dbReference type="Proteomes" id="UP000006352">
    <property type="component" value="Unassembled WGS sequence"/>
</dbReference>
<dbReference type="InParanoid" id="J4G7Y3"/>
<feature type="compositionally biased region" description="Basic and acidic residues" evidence="1">
    <location>
        <begin position="35"/>
        <end position="51"/>
    </location>
</feature>
<keyword evidence="3" id="KW-1185">Reference proteome</keyword>
<evidence type="ECO:0000256" key="1">
    <source>
        <dbReference type="SAM" id="MobiDB-lite"/>
    </source>
</evidence>
<reference evidence="2 3" key="1">
    <citation type="journal article" date="2012" name="Appl. Environ. Microbiol.">
        <title>Short-read sequencing for genomic analysis of the brown rot fungus Fibroporia radiculosa.</title>
        <authorList>
            <person name="Tang J.D."/>
            <person name="Perkins A.D."/>
            <person name="Sonstegard T.S."/>
            <person name="Schroeder S.G."/>
            <person name="Burgess S.C."/>
            <person name="Diehl S.V."/>
        </authorList>
    </citation>
    <scope>NUCLEOTIDE SEQUENCE [LARGE SCALE GENOMIC DNA]</scope>
    <source>
        <strain evidence="2 3">TFFH 294</strain>
    </source>
</reference>
<gene>
    <name evidence="2" type="ORF">FIBRA_04783</name>
</gene>
<protein>
    <submittedName>
        <fullName evidence="2">Uncharacterized protein</fullName>
    </submittedName>
</protein>
<sequence length="248" mass="27018">MAAMLETPSRVWRRIEAIEGQDMPSLPSLPAFEDSADHESETTDTSYDHPQDVLPIHSTPAAFSSHTMSTIRPPSSTASTARFAHSLASRSSKSVLSASRDNIVKQAKEESFDVSSIPSLPDMHQYNHDLDIRSSDQDTEHSSSPGAHSLRGFDGNVVEDVEGDLDLSDALQSVSRPHSPAMDDIATPSKKYDYSVSLRSEKKTGVAAIALRQNEARIIQTATIAHAYALFDSNNTLSVLFLFAFNSP</sequence>
<dbReference type="GeneID" id="24097589"/>
<dbReference type="HOGENOM" id="CLU_1177855_0_0_1"/>
<organism evidence="2 3">
    <name type="scientific">Fibroporia radiculosa</name>
    <dbReference type="NCBI Taxonomy" id="599839"/>
    <lineage>
        <taxon>Eukaryota</taxon>
        <taxon>Fungi</taxon>
        <taxon>Dikarya</taxon>
        <taxon>Basidiomycota</taxon>
        <taxon>Agaricomycotina</taxon>
        <taxon>Agaricomycetes</taxon>
        <taxon>Polyporales</taxon>
        <taxon>Fibroporiaceae</taxon>
        <taxon>Fibroporia</taxon>
    </lineage>
</organism>
<accession>J4G7Y3</accession>
<evidence type="ECO:0000313" key="3">
    <source>
        <dbReference type="Proteomes" id="UP000006352"/>
    </source>
</evidence>
<dbReference type="STRING" id="599839.J4G7Y3"/>
<evidence type="ECO:0000313" key="2">
    <source>
        <dbReference type="EMBL" id="CCM02678.1"/>
    </source>
</evidence>
<dbReference type="EMBL" id="HE797087">
    <property type="protein sequence ID" value="CCM02678.1"/>
    <property type="molecule type" value="Genomic_DNA"/>
</dbReference>
<feature type="region of interest" description="Disordered" evidence="1">
    <location>
        <begin position="64"/>
        <end position="84"/>
    </location>
</feature>
<feature type="region of interest" description="Disordered" evidence="1">
    <location>
        <begin position="22"/>
        <end position="52"/>
    </location>
</feature>
<dbReference type="OrthoDB" id="2020852at2759"/>